<keyword evidence="1" id="KW-0812">Transmembrane</keyword>
<organism evidence="2 3">
    <name type="scientific">Heterorhabditis bacteriophora</name>
    <name type="common">Entomopathogenic nematode worm</name>
    <dbReference type="NCBI Taxonomy" id="37862"/>
    <lineage>
        <taxon>Eukaryota</taxon>
        <taxon>Metazoa</taxon>
        <taxon>Ecdysozoa</taxon>
        <taxon>Nematoda</taxon>
        <taxon>Chromadorea</taxon>
        <taxon>Rhabditida</taxon>
        <taxon>Rhabditina</taxon>
        <taxon>Rhabditomorpha</taxon>
        <taxon>Strongyloidea</taxon>
        <taxon>Heterorhabditidae</taxon>
        <taxon>Heterorhabditis</taxon>
    </lineage>
</organism>
<evidence type="ECO:0000313" key="3">
    <source>
        <dbReference type="WBParaSite" id="Hba_00732"/>
    </source>
</evidence>
<feature type="transmembrane region" description="Helical" evidence="1">
    <location>
        <begin position="42"/>
        <end position="60"/>
    </location>
</feature>
<evidence type="ECO:0000256" key="1">
    <source>
        <dbReference type="SAM" id="Phobius"/>
    </source>
</evidence>
<keyword evidence="2" id="KW-1185">Reference proteome</keyword>
<reference evidence="3" key="1">
    <citation type="submission" date="2016-11" db="UniProtKB">
        <authorList>
            <consortium name="WormBaseParasite"/>
        </authorList>
    </citation>
    <scope>IDENTIFICATION</scope>
</reference>
<sequence length="122" mass="13452">MTAWNSVAWVDEMPASDEYGCSLAELRALMELRGSEALEKDITLVILLISAIVSLALSFYKPPEGGGGQYYIYFSLLEARVLCLQSKIETEHKFSVIRGGHAVNIVVNELVVGDVARVKYGR</sequence>
<proteinExistence type="predicted"/>
<name>A0A1I7W7W3_HETBA</name>
<evidence type="ECO:0000313" key="2">
    <source>
        <dbReference type="Proteomes" id="UP000095283"/>
    </source>
</evidence>
<keyword evidence="1" id="KW-0472">Membrane</keyword>
<protein>
    <submittedName>
        <fullName evidence="3">Cation_ATPase_N domain-containing protein</fullName>
    </submittedName>
</protein>
<accession>A0A1I7W7W3</accession>
<dbReference type="WBParaSite" id="Hba_00732">
    <property type="protein sequence ID" value="Hba_00732"/>
    <property type="gene ID" value="Hba_00732"/>
</dbReference>
<keyword evidence="1" id="KW-1133">Transmembrane helix</keyword>
<dbReference type="Proteomes" id="UP000095283">
    <property type="component" value="Unplaced"/>
</dbReference>
<dbReference type="AlphaFoldDB" id="A0A1I7W7W3"/>